<comment type="caution">
    <text evidence="3">The sequence shown here is derived from an EMBL/GenBank/DDBJ whole genome shotgun (WGS) entry which is preliminary data.</text>
</comment>
<feature type="compositionally biased region" description="Basic and acidic residues" evidence="1">
    <location>
        <begin position="447"/>
        <end position="463"/>
    </location>
</feature>
<organism evidence="3">
    <name type="scientific">Salmonella enterica</name>
    <name type="common">Salmonella choleraesuis</name>
    <dbReference type="NCBI Taxonomy" id="28901"/>
    <lineage>
        <taxon>Bacteria</taxon>
        <taxon>Pseudomonadati</taxon>
        <taxon>Pseudomonadota</taxon>
        <taxon>Gammaproteobacteria</taxon>
        <taxon>Enterobacterales</taxon>
        <taxon>Enterobacteriaceae</taxon>
        <taxon>Salmonella</taxon>
    </lineage>
</organism>
<accession>A0A619I2A8</accession>
<dbReference type="InterPro" id="IPR021204">
    <property type="entry name" value="Integr_conj_element_PFL4711"/>
</dbReference>
<name>A0A619I2A8_SALER</name>
<dbReference type="EMBL" id="AALAOU010000022">
    <property type="protein sequence ID" value="ECX6661843.1"/>
    <property type="molecule type" value="Genomic_DNA"/>
</dbReference>
<dbReference type="AlphaFoldDB" id="A0A619I2A8"/>
<feature type="signal peptide" evidence="2">
    <location>
        <begin position="1"/>
        <end position="24"/>
    </location>
</feature>
<dbReference type="NCBIfam" id="TIGR03755">
    <property type="entry name" value="conj_TIGR03755"/>
    <property type="match status" value="1"/>
</dbReference>
<sequence length="463" mass="50473">MPYPFKITQLLVLAGHLFCHSVLAAEDSYSLQQQGAIADTLYYRIGGGSVITPALTRHNTQLLNMRAGWNADLMCGNFDIRTTVRNQLNGVTDGFQDLMGNVIQNATSAVASLPAMIIQRANPQLYDLLTNGVLQGRLDFDKSQLSCQKMAEKMTDFAYGSAWTQSAKAENYQAVAARETDAVRAEKQVQKEAATKGKTWVGGQKRGGSGQPPIKLIGDTTQAGYNILNQRGVTQTGSIDRSQCEGEICRVWKSPAQAARWMTRVVGEQTINVAPDNDASGSGEKKTGTQAGVGLSPLIAEEQEKISDILVKLVNGSLKPTHENLEKTSGGSLLLTRGVVEALRDEPDAPVLMQRLSGEMALARVMEQALMARRTLLAGMREPNIAAEKEAQTQLNQTTFQLDQELNQLRLELELRRMLADNASTLVLTRKVQRDSTRGEAVSVEDDGNKRVSELNHSSSGEK</sequence>
<evidence type="ECO:0000256" key="1">
    <source>
        <dbReference type="SAM" id="MobiDB-lite"/>
    </source>
</evidence>
<gene>
    <name evidence="3" type="ORF">F6X26_23290</name>
</gene>
<evidence type="ECO:0000256" key="2">
    <source>
        <dbReference type="SAM" id="SignalP"/>
    </source>
</evidence>
<reference evidence="3" key="1">
    <citation type="submission" date="2019-09" db="EMBL/GenBank/DDBJ databases">
        <authorList>
            <consortium name="PulseNet: The National Subtyping Network for Foodborne Disease Surveillance"/>
            <person name="Tarr C.L."/>
            <person name="Trees E."/>
            <person name="Katz L.S."/>
            <person name="Carleton-Romer H.A."/>
            <person name="Stroika S."/>
            <person name="Kucerova Z."/>
            <person name="Roache K.F."/>
            <person name="Sabol A.L."/>
            <person name="Besser J."/>
            <person name="Gerner-Smidt P."/>
        </authorList>
    </citation>
    <scope>NUCLEOTIDE SEQUENCE</scope>
    <source>
        <strain evidence="3">PNUSAS101199</strain>
    </source>
</reference>
<evidence type="ECO:0000313" key="3">
    <source>
        <dbReference type="EMBL" id="ECX6661843.1"/>
    </source>
</evidence>
<protein>
    <submittedName>
        <fullName evidence="3">Integrating conjugative element protein</fullName>
    </submittedName>
</protein>
<feature type="chain" id="PRO_5026084631" evidence="2">
    <location>
        <begin position="25"/>
        <end position="463"/>
    </location>
</feature>
<feature type="region of interest" description="Disordered" evidence="1">
    <location>
        <begin position="434"/>
        <end position="463"/>
    </location>
</feature>
<proteinExistence type="predicted"/>
<keyword evidence="2" id="KW-0732">Signal</keyword>